<feature type="region of interest" description="Disordered" evidence="1">
    <location>
        <begin position="608"/>
        <end position="641"/>
    </location>
</feature>
<evidence type="ECO:0000313" key="2">
    <source>
        <dbReference type="EMBL" id="KAK5578688.1"/>
    </source>
</evidence>
<comment type="caution">
    <text evidence="2">The sequence shown here is derived from an EMBL/GenBank/DDBJ whole genome shotgun (WGS) entry which is preliminary data.</text>
</comment>
<feature type="compositionally biased region" description="Low complexity" evidence="1">
    <location>
        <begin position="26"/>
        <end position="45"/>
    </location>
</feature>
<feature type="region of interest" description="Disordered" evidence="1">
    <location>
        <begin position="1"/>
        <end position="132"/>
    </location>
</feature>
<dbReference type="Proteomes" id="UP001344447">
    <property type="component" value="Unassembled WGS sequence"/>
</dbReference>
<feature type="compositionally biased region" description="Polar residues" evidence="1">
    <location>
        <begin position="572"/>
        <end position="592"/>
    </location>
</feature>
<feature type="compositionally biased region" description="Low complexity" evidence="1">
    <location>
        <begin position="54"/>
        <end position="124"/>
    </location>
</feature>
<keyword evidence="3" id="KW-1185">Reference proteome</keyword>
<feature type="compositionally biased region" description="Low complexity" evidence="1">
    <location>
        <begin position="212"/>
        <end position="233"/>
    </location>
</feature>
<dbReference type="EMBL" id="JAVFKY010000003">
    <property type="protein sequence ID" value="KAK5578688.1"/>
    <property type="molecule type" value="Genomic_DNA"/>
</dbReference>
<feature type="compositionally biased region" description="Low complexity" evidence="1">
    <location>
        <begin position="322"/>
        <end position="345"/>
    </location>
</feature>
<feature type="compositionally biased region" description="Low complexity" evidence="1">
    <location>
        <begin position="190"/>
        <end position="204"/>
    </location>
</feature>
<proteinExistence type="predicted"/>
<feature type="region of interest" description="Disordered" evidence="1">
    <location>
        <begin position="168"/>
        <end position="295"/>
    </location>
</feature>
<accession>A0AAN7UCH5</accession>
<evidence type="ECO:0000256" key="1">
    <source>
        <dbReference type="SAM" id="MobiDB-lite"/>
    </source>
</evidence>
<name>A0AAN7UCH5_9MYCE</name>
<protein>
    <submittedName>
        <fullName evidence="2">Uncharacterized protein</fullName>
    </submittedName>
</protein>
<organism evidence="2 3">
    <name type="scientific">Dictyostelium firmibasis</name>
    <dbReference type="NCBI Taxonomy" id="79012"/>
    <lineage>
        <taxon>Eukaryota</taxon>
        <taxon>Amoebozoa</taxon>
        <taxon>Evosea</taxon>
        <taxon>Eumycetozoa</taxon>
        <taxon>Dictyostelia</taxon>
        <taxon>Dictyosteliales</taxon>
        <taxon>Dictyosteliaceae</taxon>
        <taxon>Dictyostelium</taxon>
    </lineage>
</organism>
<dbReference type="AlphaFoldDB" id="A0AAN7UCH5"/>
<feature type="region of interest" description="Disordered" evidence="1">
    <location>
        <begin position="407"/>
        <end position="440"/>
    </location>
</feature>
<gene>
    <name evidence="2" type="ORF">RB653_008361</name>
</gene>
<feature type="compositionally biased region" description="Low complexity" evidence="1">
    <location>
        <begin position="529"/>
        <end position="552"/>
    </location>
</feature>
<sequence length="641" mass="70493">MIDSARYHNHSSGNQIGGHGMDHSHTPSSPTSHSHSPNSHHSFSPGGNNLPSYQQHQQMQQQRSMVKSDSSQSISSPPSPLLTSSAPSTPLSESGIVSNNNNNNSNQQMQHGQQNNNGINGGPPSSKPGFQTCSHANHELWWSTSPELPVSEFYTRSYKCKRCYIRQQTESKKTRQSPIGNNGHIGGGNNHSPPHGYSHQSQQHHQQHHQHQNPYSNQNNSNNNPNNNNNVNNCNINGSGFHLNSNTSNNNNNNNNPNNNHNNNHNNNNNNNSPNNNNNHHNNNNNNGNNSNINSNIDNAINQTFSQNSILSSLANLSSSYPYNGNNVKNGGGSNQQQQQQQQQQYERKQSKYLAKKHMKHQEEAQLNGIGSGYDNSSISGGSEDEHNYPINPINYIDQVINSSGKFNSGGGGMNKGIGSHHHHNNNNSGSPKSDNESDEKKIESYHYMFQNLHPMIDRDPNSQGYIDSYLSGRLEQSQYFTTFRIKGNLGSVAGNGNGANSKIGGFITEVIVGGKTFRGVVFEDLKSSNQSNHSQNFSPNQSGTNLNNSNNIPTSKKIKDKNVSSSSSSSFLPTIGSTTSTNNQLSNGYNSNVQTSNELEALLILGKQVKNDEESKKRKKPYNSDTEDQPSYALKTNLFK</sequence>
<feature type="compositionally biased region" description="Low complexity" evidence="1">
    <location>
        <begin position="244"/>
        <end position="295"/>
    </location>
</feature>
<evidence type="ECO:0000313" key="3">
    <source>
        <dbReference type="Proteomes" id="UP001344447"/>
    </source>
</evidence>
<feature type="region of interest" description="Disordered" evidence="1">
    <location>
        <begin position="529"/>
        <end position="592"/>
    </location>
</feature>
<feature type="region of interest" description="Disordered" evidence="1">
    <location>
        <begin position="322"/>
        <end position="387"/>
    </location>
</feature>
<reference evidence="2 3" key="1">
    <citation type="submission" date="2023-11" db="EMBL/GenBank/DDBJ databases">
        <title>Dfirmibasis_genome.</title>
        <authorList>
            <person name="Edelbroek B."/>
            <person name="Kjellin J."/>
            <person name="Jerlstrom-Hultqvist J."/>
            <person name="Soderbom F."/>
        </authorList>
    </citation>
    <scope>NUCLEOTIDE SEQUENCE [LARGE SCALE GENOMIC DNA]</scope>
    <source>
        <strain evidence="2 3">TNS-C-14</strain>
    </source>
</reference>